<feature type="transmembrane region" description="Helical" evidence="11">
    <location>
        <begin position="58"/>
        <end position="77"/>
    </location>
</feature>
<dbReference type="Pfam" id="PF02518">
    <property type="entry name" value="HATPase_c"/>
    <property type="match status" value="1"/>
</dbReference>
<name>A0A0T5P1F1_9RHOB</name>
<dbReference type="InterPro" id="IPR036890">
    <property type="entry name" value="HATPase_C_sf"/>
</dbReference>
<reference evidence="15 17" key="2">
    <citation type="submission" date="2018-08" db="EMBL/GenBank/DDBJ databases">
        <title>Genetic Globetrotter - A new plasmid hitch-hiking vast phylogenetic and geographic distances.</title>
        <authorList>
            <person name="Vollmers J."/>
            <person name="Petersen J."/>
        </authorList>
    </citation>
    <scope>NUCLEOTIDE SEQUENCE [LARGE SCALE GENOMIC DNA]</scope>
    <source>
        <strain evidence="15 17">DSM 26383</strain>
    </source>
</reference>
<comment type="subcellular location">
    <subcellularLocation>
        <location evidence="2">Membrane</location>
    </subcellularLocation>
</comment>
<feature type="domain" description="HAMP" evidence="13">
    <location>
        <begin position="280"/>
        <end position="341"/>
    </location>
</feature>
<evidence type="ECO:0000256" key="3">
    <source>
        <dbReference type="ARBA" id="ARBA00012438"/>
    </source>
</evidence>
<proteinExistence type="predicted"/>
<evidence type="ECO:0000313" key="14">
    <source>
        <dbReference type="EMBL" id="KRS14965.1"/>
    </source>
</evidence>
<evidence type="ECO:0000259" key="13">
    <source>
        <dbReference type="PROSITE" id="PS50885"/>
    </source>
</evidence>
<dbReference type="OrthoDB" id="9805942at2"/>
<dbReference type="CDD" id="cd00082">
    <property type="entry name" value="HisKA"/>
    <property type="match status" value="1"/>
</dbReference>
<dbReference type="KEGG" id="rid:RIdsm_00192"/>
<dbReference type="SUPFAM" id="SSF55874">
    <property type="entry name" value="ATPase domain of HSP90 chaperone/DNA topoisomerase II/histidine kinase"/>
    <property type="match status" value="1"/>
</dbReference>
<dbReference type="Proteomes" id="UP000051401">
    <property type="component" value="Unassembled WGS sequence"/>
</dbReference>
<evidence type="ECO:0000313" key="15">
    <source>
        <dbReference type="EMBL" id="QEW24414.1"/>
    </source>
</evidence>
<dbReference type="AlphaFoldDB" id="A0A0T5P1F1"/>
<dbReference type="PATRIC" id="fig|540747.5.peg.4071"/>
<keyword evidence="7 14" id="KW-0418">Kinase</keyword>
<dbReference type="SMART" id="SM00387">
    <property type="entry name" value="HATPase_c"/>
    <property type="match status" value="1"/>
</dbReference>
<evidence type="ECO:0000256" key="11">
    <source>
        <dbReference type="SAM" id="Phobius"/>
    </source>
</evidence>
<dbReference type="RefSeq" id="WP_057821300.1">
    <property type="nucleotide sequence ID" value="NZ_CP031598.1"/>
</dbReference>
<dbReference type="Gene3D" id="3.30.565.10">
    <property type="entry name" value="Histidine kinase-like ATPase, C-terminal domain"/>
    <property type="match status" value="1"/>
</dbReference>
<dbReference type="SUPFAM" id="SSF47384">
    <property type="entry name" value="Homodimeric domain of signal transducing histidine kinase"/>
    <property type="match status" value="1"/>
</dbReference>
<evidence type="ECO:0000256" key="2">
    <source>
        <dbReference type="ARBA" id="ARBA00004370"/>
    </source>
</evidence>
<dbReference type="PROSITE" id="PS50109">
    <property type="entry name" value="HIS_KIN"/>
    <property type="match status" value="1"/>
</dbReference>
<dbReference type="InterPro" id="IPR003660">
    <property type="entry name" value="HAMP_dom"/>
</dbReference>
<evidence type="ECO:0000256" key="1">
    <source>
        <dbReference type="ARBA" id="ARBA00000085"/>
    </source>
</evidence>
<dbReference type="PANTHER" id="PTHR45436:SF5">
    <property type="entry name" value="SENSOR HISTIDINE KINASE TRCS"/>
    <property type="match status" value="1"/>
</dbReference>
<dbReference type="EC" id="2.7.13.3" evidence="3"/>
<dbReference type="InterPro" id="IPR025908">
    <property type="entry name" value="Sensor_TM1"/>
</dbReference>
<feature type="domain" description="Histidine kinase" evidence="12">
    <location>
        <begin position="349"/>
        <end position="571"/>
    </location>
</feature>
<comment type="catalytic activity">
    <reaction evidence="1">
        <text>ATP + protein L-histidine = ADP + protein N-phospho-L-histidine.</text>
        <dbReference type="EC" id="2.7.13.3"/>
    </reaction>
</comment>
<keyword evidence="5 15" id="KW-0808">Transferase</keyword>
<dbReference type="Pfam" id="PF13755">
    <property type="entry name" value="Sensor_TM1"/>
    <property type="match status" value="1"/>
</dbReference>
<dbReference type="PRINTS" id="PR00344">
    <property type="entry name" value="BCTRLSENSOR"/>
</dbReference>
<dbReference type="InterPro" id="IPR036097">
    <property type="entry name" value="HisK_dim/P_sf"/>
</dbReference>
<evidence type="ECO:0000313" key="16">
    <source>
        <dbReference type="Proteomes" id="UP000051401"/>
    </source>
</evidence>
<dbReference type="PROSITE" id="PS50885">
    <property type="entry name" value="HAMP"/>
    <property type="match status" value="1"/>
</dbReference>
<evidence type="ECO:0000256" key="4">
    <source>
        <dbReference type="ARBA" id="ARBA00022553"/>
    </source>
</evidence>
<dbReference type="STRING" id="540747.SAMN04488031_1029"/>
<keyword evidence="9" id="KW-0902">Two-component regulatory system</keyword>
<gene>
    <name evidence="15" type="primary">phoR_2</name>
    <name evidence="15" type="ORF">RIdsm_00192</name>
    <name evidence="14" type="ORF">XM52_26540</name>
</gene>
<evidence type="ECO:0000256" key="6">
    <source>
        <dbReference type="ARBA" id="ARBA00022692"/>
    </source>
</evidence>
<keyword evidence="4" id="KW-0597">Phosphoprotein</keyword>
<dbReference type="GO" id="GO:0000155">
    <property type="term" value="F:phosphorelay sensor kinase activity"/>
    <property type="evidence" value="ECO:0007669"/>
    <property type="project" value="InterPro"/>
</dbReference>
<dbReference type="Pfam" id="PF00512">
    <property type="entry name" value="HisKA"/>
    <property type="match status" value="1"/>
</dbReference>
<dbReference type="Gene3D" id="6.10.340.10">
    <property type="match status" value="1"/>
</dbReference>
<sequence length="571" mass="61864">MALAEGINVRDQSLSDDDGVVLGDDFVAPENVVEDEVRIRREKRGYFSRGGASLTRKIITFNLIALNVLVAGILYLNSSRDGLAQQRADSLAGETELIADVFEAQLPSTAPVNLVTGDGVDVAATLNGIDLRPGIEVFVFDPEGRLAGHVESGTDGYEMPSARHPTYITDAISWVWDKVSAPFSPESERRPPPSVEEQVRALVAPTIEKGTSVGRGQNVHSSVFSVASPIVRGDTPVGVVAVANTTGEIDQLVRVERERVLQMFLVATLVSVGLSLILASTIANPLAELAAAAEVGGARNRNKGAKGGRIRIPDLTARPDEIGRLSGALRGMVAALYHRIDGNEQFAADVAHEIKNPLASLRSAVGTMRLAKREDQRSKLLDVIEHDVRRLDRLVSDISNASRLDSELVKEEQESFDLIGMLTNLSQYLGEEAEKKGVEFITDFPKEPIIITGLEGRLAQVFVNLITNAISFCEDGDAIRLWARKRENRVVVVVEDTGPGIPDQALTKIFQRFYSQRSEKDFGNNSGLGLSISKQIVEAHDGVIWAENIRPTDADITSDPLGARFVVGLPV</sequence>
<evidence type="ECO:0000256" key="8">
    <source>
        <dbReference type="ARBA" id="ARBA00022989"/>
    </source>
</evidence>
<evidence type="ECO:0000313" key="17">
    <source>
        <dbReference type="Proteomes" id="UP000325785"/>
    </source>
</evidence>
<dbReference type="PANTHER" id="PTHR45436">
    <property type="entry name" value="SENSOR HISTIDINE KINASE YKOH"/>
    <property type="match status" value="1"/>
</dbReference>
<protein>
    <recommendedName>
        <fullName evidence="3">histidine kinase</fullName>
        <ecNumber evidence="3">2.7.13.3</ecNumber>
    </recommendedName>
</protein>
<dbReference type="InterPro" id="IPR005467">
    <property type="entry name" value="His_kinase_dom"/>
</dbReference>
<evidence type="ECO:0000256" key="5">
    <source>
        <dbReference type="ARBA" id="ARBA00022679"/>
    </source>
</evidence>
<dbReference type="EMBL" id="CP031598">
    <property type="protein sequence ID" value="QEW24414.1"/>
    <property type="molecule type" value="Genomic_DNA"/>
</dbReference>
<keyword evidence="10 11" id="KW-0472">Membrane</keyword>
<evidence type="ECO:0000256" key="9">
    <source>
        <dbReference type="ARBA" id="ARBA00023012"/>
    </source>
</evidence>
<dbReference type="Proteomes" id="UP000325785">
    <property type="component" value="Chromosome"/>
</dbReference>
<evidence type="ECO:0000259" key="12">
    <source>
        <dbReference type="PROSITE" id="PS50109"/>
    </source>
</evidence>
<reference evidence="14 16" key="1">
    <citation type="submission" date="2015-04" db="EMBL/GenBank/DDBJ databases">
        <title>The draft genome sequence of Roseovarius indicus B108T.</title>
        <authorList>
            <person name="Li G."/>
            <person name="Lai Q."/>
            <person name="Shao Z."/>
            <person name="Yan P."/>
        </authorList>
    </citation>
    <scope>NUCLEOTIDE SEQUENCE [LARGE SCALE GENOMIC DNA]</scope>
    <source>
        <strain evidence="14 16">B108</strain>
    </source>
</reference>
<evidence type="ECO:0000256" key="7">
    <source>
        <dbReference type="ARBA" id="ARBA00022777"/>
    </source>
</evidence>
<feature type="transmembrane region" description="Helical" evidence="11">
    <location>
        <begin position="260"/>
        <end position="279"/>
    </location>
</feature>
<evidence type="ECO:0000256" key="10">
    <source>
        <dbReference type="ARBA" id="ARBA00023136"/>
    </source>
</evidence>
<dbReference type="GO" id="GO:0005886">
    <property type="term" value="C:plasma membrane"/>
    <property type="evidence" value="ECO:0007669"/>
    <property type="project" value="TreeGrafter"/>
</dbReference>
<keyword evidence="8 11" id="KW-1133">Transmembrane helix</keyword>
<accession>A0A0T5P1F1</accession>
<dbReference type="SMART" id="SM00388">
    <property type="entry name" value="HisKA"/>
    <property type="match status" value="1"/>
</dbReference>
<keyword evidence="6 11" id="KW-0812">Transmembrane</keyword>
<keyword evidence="16" id="KW-1185">Reference proteome</keyword>
<dbReference type="InterPro" id="IPR003661">
    <property type="entry name" value="HisK_dim/P_dom"/>
</dbReference>
<dbReference type="EMBL" id="LAXI01000031">
    <property type="protein sequence ID" value="KRS14965.1"/>
    <property type="molecule type" value="Genomic_DNA"/>
</dbReference>
<organism evidence="14 16">
    <name type="scientific">Roseovarius indicus</name>
    <dbReference type="NCBI Taxonomy" id="540747"/>
    <lineage>
        <taxon>Bacteria</taxon>
        <taxon>Pseudomonadati</taxon>
        <taxon>Pseudomonadota</taxon>
        <taxon>Alphaproteobacteria</taxon>
        <taxon>Rhodobacterales</taxon>
        <taxon>Roseobacteraceae</taxon>
        <taxon>Roseovarius</taxon>
    </lineage>
</organism>
<dbReference type="InterPro" id="IPR004358">
    <property type="entry name" value="Sig_transdc_His_kin-like_C"/>
</dbReference>
<dbReference type="InterPro" id="IPR050428">
    <property type="entry name" value="TCS_sensor_his_kinase"/>
</dbReference>
<dbReference type="Gene3D" id="1.10.287.130">
    <property type="match status" value="1"/>
</dbReference>
<dbReference type="InterPro" id="IPR003594">
    <property type="entry name" value="HATPase_dom"/>
</dbReference>